<dbReference type="Proteomes" id="UP000054988">
    <property type="component" value="Unassembled WGS sequence"/>
</dbReference>
<evidence type="ECO:0000313" key="2">
    <source>
        <dbReference type="EMBL" id="KTB38814.1"/>
    </source>
</evidence>
<reference evidence="2 3" key="1">
    <citation type="submission" date="2015-12" db="EMBL/GenBank/DDBJ databases">
        <title>Draft genome sequence of Moniliophthora roreri, the causal agent of frosty pod rot of cacao.</title>
        <authorList>
            <person name="Aime M.C."/>
            <person name="Diaz-Valderrama J.R."/>
            <person name="Kijpornyongpan T."/>
            <person name="Phillips-Mora W."/>
        </authorList>
    </citation>
    <scope>NUCLEOTIDE SEQUENCE [LARGE SCALE GENOMIC DNA]</scope>
    <source>
        <strain evidence="2 3">MCA 2952</strain>
    </source>
</reference>
<dbReference type="EMBL" id="LATX01001727">
    <property type="protein sequence ID" value="KTB38814.1"/>
    <property type="molecule type" value="Genomic_DNA"/>
</dbReference>
<dbReference type="AlphaFoldDB" id="A0A0W0FQZ6"/>
<proteinExistence type="predicted"/>
<sequence>MSTFHGSSNVIIQGGQFITIGRDQHRHNYQIQGNLVQHLTHEQEWTIWSEYKKITTCQIRLKRRIAETFEVKRDFEEGWSHLDATRTINIASVHGEDKDSEFLYVVYKGHDAVEVFQRDFEQFATVKDIECLELYGYNRRPDLPGLVFYDAPVPLACAFEANKFSPLLRTYIEYQFKAAPIANNMLDVGEMWIDPRTGAFRRGPYVRYGSPLPQIAYGFADTTTVDGIKFLSLDTYKDSSAIFDYLKQNISSHNILRGICLSSTGTLVQVTDERDVAFILSSLPGTIYNKTRLEIAVRWPRDAKEWQYALKYQTGMESMWESKVIMGDGSLRLTVTSAGIQHLRKHGFNLYYGVRGDWIRLADSWLSQAHSIFNQLRIHKDEWKEYAILGGFKLYLHCDPPGSADAIPTNEPVYLFIRPIPRPSDQQTIWSSWVKGAKYFWSLDPSGHEETSGNLQALPTFNVKLHVWHQWWSNSAYDPIQHLHDFAKVDPVTPSLTESLNLTALEVVGDEARFEEIQDNQPDVAPVPIVQVNVSTKSGDDGHSTARRRNIRATETSNAPVEVKFANKDHTHSRESSMAVRDNKATQKTISGAMADLIVKLFLTKWHALLIGLLLAFTMGIWFIGAFPSLFITPSTPPTIQLGPQ</sequence>
<keyword evidence="1" id="KW-1133">Transmembrane helix</keyword>
<protein>
    <submittedName>
        <fullName evidence="2">Uncharacterized protein</fullName>
    </submittedName>
</protein>
<name>A0A0W0FQZ6_MONRR</name>
<comment type="caution">
    <text evidence="2">The sequence shown here is derived from an EMBL/GenBank/DDBJ whole genome shotgun (WGS) entry which is preliminary data.</text>
</comment>
<gene>
    <name evidence="2" type="ORF">WG66_8585</name>
</gene>
<feature type="transmembrane region" description="Helical" evidence="1">
    <location>
        <begin position="606"/>
        <end position="632"/>
    </location>
</feature>
<keyword evidence="1" id="KW-0472">Membrane</keyword>
<accession>A0A0W0FQZ6</accession>
<evidence type="ECO:0000313" key="3">
    <source>
        <dbReference type="Proteomes" id="UP000054988"/>
    </source>
</evidence>
<organism evidence="2 3">
    <name type="scientific">Moniliophthora roreri</name>
    <name type="common">Frosty pod rot fungus</name>
    <name type="synonym">Monilia roreri</name>
    <dbReference type="NCBI Taxonomy" id="221103"/>
    <lineage>
        <taxon>Eukaryota</taxon>
        <taxon>Fungi</taxon>
        <taxon>Dikarya</taxon>
        <taxon>Basidiomycota</taxon>
        <taxon>Agaricomycotina</taxon>
        <taxon>Agaricomycetes</taxon>
        <taxon>Agaricomycetidae</taxon>
        <taxon>Agaricales</taxon>
        <taxon>Marasmiineae</taxon>
        <taxon>Marasmiaceae</taxon>
        <taxon>Moniliophthora</taxon>
    </lineage>
</organism>
<evidence type="ECO:0000256" key="1">
    <source>
        <dbReference type="SAM" id="Phobius"/>
    </source>
</evidence>
<keyword evidence="1" id="KW-0812">Transmembrane</keyword>